<dbReference type="Pfam" id="PF01471">
    <property type="entry name" value="PG_binding_1"/>
    <property type="match status" value="1"/>
</dbReference>
<proteinExistence type="predicted"/>
<dbReference type="PANTHER" id="PTHR35894">
    <property type="entry name" value="GENERAL SECRETION PATHWAY PROTEIN A-RELATED"/>
    <property type="match status" value="1"/>
</dbReference>
<sequence>MYLQHFQFATPPFRQVTTPAGEFTVARHQDVFGLLAEKTRQPGIVGLFSADEALLKQFSHRLSTQVANTHIVNAFPKLSAETLLYKLNPDGQASKNWIQTIDAIFRRWQSQCGKQTVLVISAAQAISDNAWSLLGMLLSRAEEQGFTLSILLTGTAEAETKLMSMPGLSALMHTCHTLRPLSGRECEAYFAARMKEQGVETSPFPRDRIRKIHALTQGNITQINRLAHLALLAAWTERAPRVSSRHLRLACDEIIPARRSAKKWATIALVTVFACLAGGWYAPPSLTAKLPFSIPTPASWQQMARTEAPPPPPSINDEVISEADSMHQLYKIWGYDATADDALCYNAKRAMLQCREGRATLAEREKEGYPWIAELKTGDRLNYAVVAHIENNTVDLLLNGRTWQVSRNWFVHNATGNYTLLRRLTPAGQNSVNANSPVGDIIWLDNALSQALNVEPTHTTGWSAELVKRVREFQSTRGLRVDGVPGDETLLRLMHSINMTPTVISPVHLSRVEKTQQGSES</sequence>
<evidence type="ECO:0000259" key="2">
    <source>
        <dbReference type="Pfam" id="PF21327"/>
    </source>
</evidence>
<accession>A0ABT2E6K4</accession>
<dbReference type="InterPro" id="IPR027417">
    <property type="entry name" value="P-loop_NTPase"/>
</dbReference>
<evidence type="ECO:0000313" key="4">
    <source>
        <dbReference type="Proteomes" id="UP001205357"/>
    </source>
</evidence>
<organism evidence="3 4">
    <name type="scientific">Scandinavium hiltneri</name>
    <dbReference type="NCBI Taxonomy" id="2926519"/>
    <lineage>
        <taxon>Bacteria</taxon>
        <taxon>Pseudomonadati</taxon>
        <taxon>Pseudomonadota</taxon>
        <taxon>Gammaproteobacteria</taxon>
        <taxon>Enterobacterales</taxon>
        <taxon>Enterobacteriaceae</taxon>
        <taxon>Scandinavium</taxon>
    </lineage>
</organism>
<dbReference type="InterPro" id="IPR036366">
    <property type="entry name" value="PGBDSf"/>
</dbReference>
<gene>
    <name evidence="3" type="ORF">MUU47_19725</name>
</gene>
<evidence type="ECO:0000259" key="1">
    <source>
        <dbReference type="Pfam" id="PF01471"/>
    </source>
</evidence>
<feature type="domain" description="Peptidoglycan binding-like" evidence="1">
    <location>
        <begin position="440"/>
        <end position="492"/>
    </location>
</feature>
<dbReference type="InterPro" id="IPR048809">
    <property type="entry name" value="GspA_C39-like"/>
</dbReference>
<dbReference type="Proteomes" id="UP001205357">
    <property type="component" value="Unassembled WGS sequence"/>
</dbReference>
<dbReference type="Pfam" id="PF21327">
    <property type="entry name" value="GspA_C39-like"/>
    <property type="match status" value="1"/>
</dbReference>
<comment type="caution">
    <text evidence="3">The sequence shown here is derived from an EMBL/GenBank/DDBJ whole genome shotgun (WGS) entry which is preliminary data.</text>
</comment>
<dbReference type="InterPro" id="IPR036365">
    <property type="entry name" value="PGBD-like_sf"/>
</dbReference>
<reference evidence="3 4" key="1">
    <citation type="submission" date="2022-04" db="EMBL/GenBank/DDBJ databases">
        <title>Proposal of a three novel species of Scandinavium, Scandinavium hiltneri, Scandinavium manionii, Scandinavium tedordense.</title>
        <authorList>
            <person name="Maddock D.W."/>
            <person name="Brady C.L."/>
            <person name="Denman S."/>
            <person name="Arnold D."/>
        </authorList>
    </citation>
    <scope>NUCLEOTIDE SEQUENCE [LARGE SCALE GENOMIC DNA]</scope>
    <source>
        <strain evidence="3 4">H11S7</strain>
    </source>
</reference>
<dbReference type="PANTHER" id="PTHR35894:SF1">
    <property type="entry name" value="PHOSPHORIBULOKINASE _ URIDINE KINASE FAMILY"/>
    <property type="match status" value="1"/>
</dbReference>
<dbReference type="InterPro" id="IPR052026">
    <property type="entry name" value="ExeA_AAA_ATPase_DNA-bind"/>
</dbReference>
<feature type="domain" description="General secretion pathway protein A peptidase C39-like" evidence="2">
    <location>
        <begin position="327"/>
        <end position="419"/>
    </location>
</feature>
<dbReference type="Gene3D" id="3.90.70.10">
    <property type="entry name" value="Cysteine proteinases"/>
    <property type="match status" value="1"/>
</dbReference>
<keyword evidence="4" id="KW-1185">Reference proteome</keyword>
<dbReference type="SUPFAM" id="SSF47090">
    <property type="entry name" value="PGBD-like"/>
    <property type="match status" value="1"/>
</dbReference>
<dbReference type="EMBL" id="JALIGE010000076">
    <property type="protein sequence ID" value="MCS2163316.1"/>
    <property type="molecule type" value="Genomic_DNA"/>
</dbReference>
<dbReference type="Gene3D" id="1.10.101.10">
    <property type="entry name" value="PGBD-like superfamily/PGBD"/>
    <property type="match status" value="1"/>
</dbReference>
<evidence type="ECO:0000313" key="3">
    <source>
        <dbReference type="EMBL" id="MCS2163316.1"/>
    </source>
</evidence>
<name>A0ABT2E6K4_9ENTR</name>
<dbReference type="SUPFAM" id="SSF52540">
    <property type="entry name" value="P-loop containing nucleoside triphosphate hydrolases"/>
    <property type="match status" value="1"/>
</dbReference>
<dbReference type="InterPro" id="IPR002477">
    <property type="entry name" value="Peptidoglycan-bd-like"/>
</dbReference>
<protein>
    <submittedName>
        <fullName evidence="3">Peptidoglycan-binding protein</fullName>
    </submittedName>
</protein>